<reference evidence="4 5" key="1">
    <citation type="submission" date="2021-12" db="EMBL/GenBank/DDBJ databases">
        <title>Genome seq of P8.</title>
        <authorList>
            <person name="Seo T."/>
        </authorList>
    </citation>
    <scope>NUCLEOTIDE SEQUENCE [LARGE SCALE GENOMIC DNA]</scope>
    <source>
        <strain evidence="4 5">P8</strain>
    </source>
</reference>
<evidence type="ECO:0000256" key="2">
    <source>
        <dbReference type="PROSITE-ProRule" id="PRU00169"/>
    </source>
</evidence>
<accession>A0ABS8XMN8</accession>
<keyword evidence="1 2" id="KW-0597">Phosphoprotein</keyword>
<dbReference type="Pfam" id="PF00072">
    <property type="entry name" value="Response_reg"/>
    <property type="match status" value="1"/>
</dbReference>
<keyword evidence="5" id="KW-1185">Reference proteome</keyword>
<dbReference type="InterPro" id="IPR050595">
    <property type="entry name" value="Bact_response_regulator"/>
</dbReference>
<dbReference type="PROSITE" id="PS50110">
    <property type="entry name" value="RESPONSE_REGULATORY"/>
    <property type="match status" value="1"/>
</dbReference>
<comment type="caution">
    <text evidence="4">The sequence shown here is derived from an EMBL/GenBank/DDBJ whole genome shotgun (WGS) entry which is preliminary data.</text>
</comment>
<dbReference type="PANTHER" id="PTHR44591">
    <property type="entry name" value="STRESS RESPONSE REGULATOR PROTEIN 1"/>
    <property type="match status" value="1"/>
</dbReference>
<proteinExistence type="predicted"/>
<dbReference type="Proteomes" id="UP001200741">
    <property type="component" value="Unassembled WGS sequence"/>
</dbReference>
<evidence type="ECO:0000313" key="4">
    <source>
        <dbReference type="EMBL" id="MCE4553088.1"/>
    </source>
</evidence>
<sequence length="106" mass="11204">MLLELCGARVTSASNGLHALQRLDDDGLPDVLISDITMPGLDGYRLVEALRGRPGGASPVAVALSGLARPQDDERARQAGFDQLVCKPALVEDIEGAVEAVLRRRG</sequence>
<feature type="domain" description="Response regulatory" evidence="3">
    <location>
        <begin position="1"/>
        <end position="102"/>
    </location>
</feature>
<evidence type="ECO:0000313" key="5">
    <source>
        <dbReference type="Proteomes" id="UP001200741"/>
    </source>
</evidence>
<dbReference type="SUPFAM" id="SSF52172">
    <property type="entry name" value="CheY-like"/>
    <property type="match status" value="1"/>
</dbReference>
<gene>
    <name evidence="4" type="ORF">LXT13_01335</name>
</gene>
<protein>
    <submittedName>
        <fullName evidence="4">Response regulator</fullName>
    </submittedName>
</protein>
<dbReference type="InterPro" id="IPR001789">
    <property type="entry name" value="Sig_transdc_resp-reg_receiver"/>
</dbReference>
<dbReference type="SMART" id="SM00448">
    <property type="entry name" value="REC"/>
    <property type="match status" value="1"/>
</dbReference>
<evidence type="ECO:0000256" key="1">
    <source>
        <dbReference type="ARBA" id="ARBA00022553"/>
    </source>
</evidence>
<dbReference type="InterPro" id="IPR011006">
    <property type="entry name" value="CheY-like_superfamily"/>
</dbReference>
<name>A0ABS8XMN8_9BURK</name>
<dbReference type="EMBL" id="JAJTWU010000001">
    <property type="protein sequence ID" value="MCE4553088.1"/>
    <property type="molecule type" value="Genomic_DNA"/>
</dbReference>
<feature type="modified residue" description="4-aspartylphosphate" evidence="2">
    <location>
        <position position="35"/>
    </location>
</feature>
<dbReference type="Gene3D" id="3.40.50.2300">
    <property type="match status" value="1"/>
</dbReference>
<dbReference type="PANTHER" id="PTHR44591:SF3">
    <property type="entry name" value="RESPONSE REGULATORY DOMAIN-CONTAINING PROTEIN"/>
    <property type="match status" value="1"/>
</dbReference>
<organism evidence="4 5">
    <name type="scientific">Pelomonas cellulosilytica</name>
    <dbReference type="NCBI Taxonomy" id="2906762"/>
    <lineage>
        <taxon>Bacteria</taxon>
        <taxon>Pseudomonadati</taxon>
        <taxon>Pseudomonadota</taxon>
        <taxon>Betaproteobacteria</taxon>
        <taxon>Burkholderiales</taxon>
        <taxon>Sphaerotilaceae</taxon>
        <taxon>Roseateles</taxon>
    </lineage>
</organism>
<evidence type="ECO:0000259" key="3">
    <source>
        <dbReference type="PROSITE" id="PS50110"/>
    </source>
</evidence>